<reference evidence="1" key="2">
    <citation type="submission" date="2023-05" db="EMBL/GenBank/DDBJ databases">
        <authorList>
            <consortium name="Lawrence Berkeley National Laboratory"/>
            <person name="Steindorff A."/>
            <person name="Hensen N."/>
            <person name="Bonometti L."/>
            <person name="Westerberg I."/>
            <person name="Brannstrom I.O."/>
            <person name="Guillou S."/>
            <person name="Cros-Aarteil S."/>
            <person name="Calhoun S."/>
            <person name="Haridas S."/>
            <person name="Kuo A."/>
            <person name="Mondo S."/>
            <person name="Pangilinan J."/>
            <person name="Riley R."/>
            <person name="Labutti K."/>
            <person name="Andreopoulos B."/>
            <person name="Lipzen A."/>
            <person name="Chen C."/>
            <person name="Yanf M."/>
            <person name="Daum C."/>
            <person name="Ng V."/>
            <person name="Clum A."/>
            <person name="Ohm R."/>
            <person name="Martin F."/>
            <person name="Silar P."/>
            <person name="Natvig D."/>
            <person name="Lalanne C."/>
            <person name="Gautier V."/>
            <person name="Ament-Velasquez S.L."/>
            <person name="Kruys A."/>
            <person name="Hutchinson M.I."/>
            <person name="Powell A.J."/>
            <person name="Barry K."/>
            <person name="Miller A.N."/>
            <person name="Grigoriev I.V."/>
            <person name="Debuchy R."/>
            <person name="Gladieux P."/>
            <person name="Thoren M.H."/>
            <person name="Johannesson H."/>
        </authorList>
    </citation>
    <scope>NUCLEOTIDE SEQUENCE</scope>
    <source>
        <strain evidence="1">CBS 123565</strain>
    </source>
</reference>
<dbReference type="AlphaFoldDB" id="A0AAN6UD03"/>
<name>A0AAN6UD03_9PEZI</name>
<dbReference type="Proteomes" id="UP001304895">
    <property type="component" value="Unassembled WGS sequence"/>
</dbReference>
<sequence length="102" mass="10827">MVRMEGGRVVGKVCKSVCPGGLAVWHTEWGGYLSCRSCRGHTSYVASCWFLRERHYCIGIAWGLDASAVLGVAPGLVRTAVSPAALETPAACERRCGGGCPR</sequence>
<protein>
    <submittedName>
        <fullName evidence="1">Uncharacterized protein</fullName>
    </submittedName>
</protein>
<gene>
    <name evidence="1" type="ORF">BT67DRAFT_226240</name>
</gene>
<keyword evidence="2" id="KW-1185">Reference proteome</keyword>
<proteinExistence type="predicted"/>
<evidence type="ECO:0000313" key="1">
    <source>
        <dbReference type="EMBL" id="KAK4130316.1"/>
    </source>
</evidence>
<comment type="caution">
    <text evidence="1">The sequence shown here is derived from an EMBL/GenBank/DDBJ whole genome shotgun (WGS) entry which is preliminary data.</text>
</comment>
<evidence type="ECO:0000313" key="2">
    <source>
        <dbReference type="Proteomes" id="UP001304895"/>
    </source>
</evidence>
<organism evidence="1 2">
    <name type="scientific">Trichocladium antarcticum</name>
    <dbReference type="NCBI Taxonomy" id="1450529"/>
    <lineage>
        <taxon>Eukaryota</taxon>
        <taxon>Fungi</taxon>
        <taxon>Dikarya</taxon>
        <taxon>Ascomycota</taxon>
        <taxon>Pezizomycotina</taxon>
        <taxon>Sordariomycetes</taxon>
        <taxon>Sordariomycetidae</taxon>
        <taxon>Sordariales</taxon>
        <taxon>Chaetomiaceae</taxon>
        <taxon>Trichocladium</taxon>
    </lineage>
</organism>
<dbReference type="EMBL" id="MU853438">
    <property type="protein sequence ID" value="KAK4130316.1"/>
    <property type="molecule type" value="Genomic_DNA"/>
</dbReference>
<accession>A0AAN6UD03</accession>
<reference evidence="1" key="1">
    <citation type="journal article" date="2023" name="Mol. Phylogenet. Evol.">
        <title>Genome-scale phylogeny and comparative genomics of the fungal order Sordariales.</title>
        <authorList>
            <person name="Hensen N."/>
            <person name="Bonometti L."/>
            <person name="Westerberg I."/>
            <person name="Brannstrom I.O."/>
            <person name="Guillou S."/>
            <person name="Cros-Aarteil S."/>
            <person name="Calhoun S."/>
            <person name="Haridas S."/>
            <person name="Kuo A."/>
            <person name="Mondo S."/>
            <person name="Pangilinan J."/>
            <person name="Riley R."/>
            <person name="LaButti K."/>
            <person name="Andreopoulos B."/>
            <person name="Lipzen A."/>
            <person name="Chen C."/>
            <person name="Yan M."/>
            <person name="Daum C."/>
            <person name="Ng V."/>
            <person name="Clum A."/>
            <person name="Steindorff A."/>
            <person name="Ohm R.A."/>
            <person name="Martin F."/>
            <person name="Silar P."/>
            <person name="Natvig D.O."/>
            <person name="Lalanne C."/>
            <person name="Gautier V."/>
            <person name="Ament-Velasquez S.L."/>
            <person name="Kruys A."/>
            <person name="Hutchinson M.I."/>
            <person name="Powell A.J."/>
            <person name="Barry K."/>
            <person name="Miller A.N."/>
            <person name="Grigoriev I.V."/>
            <person name="Debuchy R."/>
            <person name="Gladieux P."/>
            <person name="Hiltunen Thoren M."/>
            <person name="Johannesson H."/>
        </authorList>
    </citation>
    <scope>NUCLEOTIDE SEQUENCE</scope>
    <source>
        <strain evidence="1">CBS 123565</strain>
    </source>
</reference>